<dbReference type="Pfam" id="PF02441">
    <property type="entry name" value="Flavoprotein"/>
    <property type="match status" value="1"/>
</dbReference>
<dbReference type="SUPFAM" id="SSF52507">
    <property type="entry name" value="Homo-oligomeric flavin-containing Cys decarboxylases, HFCD"/>
    <property type="match status" value="1"/>
</dbReference>
<dbReference type="STRING" id="321763.SAMN04488692_10414"/>
<dbReference type="RefSeq" id="WP_089758431.1">
    <property type="nucleotide sequence ID" value="NZ_FNGO01000004.1"/>
</dbReference>
<evidence type="ECO:0000256" key="1">
    <source>
        <dbReference type="ARBA" id="ARBA00022793"/>
    </source>
</evidence>
<dbReference type="PANTHER" id="PTHR14359:SF6">
    <property type="entry name" value="PHOSPHOPANTOTHENOYLCYSTEINE DECARBOXYLASE"/>
    <property type="match status" value="1"/>
</dbReference>
<dbReference type="GO" id="GO:0015941">
    <property type="term" value="P:pantothenate catabolic process"/>
    <property type="evidence" value="ECO:0007669"/>
    <property type="project" value="InterPro"/>
</dbReference>
<comment type="catalytic activity">
    <reaction evidence="3 4">
        <text>N-[(R)-4-phosphopantothenoyl]-L-cysteine + H(+) = (R)-4'-phosphopantetheine + CO2</text>
        <dbReference type="Rhea" id="RHEA:16793"/>
        <dbReference type="ChEBI" id="CHEBI:15378"/>
        <dbReference type="ChEBI" id="CHEBI:16526"/>
        <dbReference type="ChEBI" id="CHEBI:59458"/>
        <dbReference type="ChEBI" id="CHEBI:61723"/>
        <dbReference type="EC" id="4.1.1.36"/>
    </reaction>
</comment>
<keyword evidence="1 3" id="KW-0210">Decarboxylase</keyword>
<feature type="region of interest" description="Phosphopantothenate--cysteine ligase" evidence="3">
    <location>
        <begin position="187"/>
        <end position="394"/>
    </location>
</feature>
<keyword evidence="3 4" id="KW-0285">Flavoprotein</keyword>
<dbReference type="GO" id="GO:0004632">
    <property type="term" value="F:phosphopantothenate--cysteine ligase activity"/>
    <property type="evidence" value="ECO:0007669"/>
    <property type="project" value="UniProtKB-UniRule"/>
</dbReference>
<keyword evidence="3" id="KW-0511">Multifunctional enzyme</keyword>
<feature type="region of interest" description="Phosphopantothenoylcysteine decarboxylase" evidence="3">
    <location>
        <begin position="1"/>
        <end position="186"/>
    </location>
</feature>
<dbReference type="GO" id="GO:0015937">
    <property type="term" value="P:coenzyme A biosynthetic process"/>
    <property type="evidence" value="ECO:0007669"/>
    <property type="project" value="UniProtKB-UniRule"/>
</dbReference>
<comment type="pathway">
    <text evidence="3 4">Cofactor biosynthesis; coenzyme A biosynthesis; CoA from (R)-pantothenate: step 2/5.</text>
</comment>
<name>A0A1G9JKR8_9FIRM</name>
<evidence type="ECO:0000259" key="5">
    <source>
        <dbReference type="Pfam" id="PF02441"/>
    </source>
</evidence>
<keyword evidence="8" id="KW-1185">Reference proteome</keyword>
<dbReference type="NCBIfam" id="TIGR00521">
    <property type="entry name" value="coaBC_dfp"/>
    <property type="match status" value="1"/>
</dbReference>
<accession>A0A1G9JKR8</accession>
<feature type="binding site" evidence="3">
    <location>
        <begin position="302"/>
        <end position="305"/>
    </location>
    <ligand>
        <name>CTP</name>
        <dbReference type="ChEBI" id="CHEBI:37563"/>
    </ligand>
</feature>
<evidence type="ECO:0000256" key="4">
    <source>
        <dbReference type="RuleBase" id="RU364078"/>
    </source>
</evidence>
<proteinExistence type="inferred from homology"/>
<dbReference type="EMBL" id="FNGO01000004">
    <property type="protein sequence ID" value="SDL37683.1"/>
    <property type="molecule type" value="Genomic_DNA"/>
</dbReference>
<comment type="similarity">
    <text evidence="3 4">In the C-terminal section; belongs to the PPC synthetase family.</text>
</comment>
<comment type="function">
    <text evidence="4">Catalyzes two steps in the biosynthesis of coenzyme A. In the first step cysteine is conjugated to 4'-phosphopantothenate to form 4-phosphopantothenoylcysteine, in the latter compound is decarboxylated to form 4'-phosphopantotheine.</text>
</comment>
<dbReference type="InterPro" id="IPR035929">
    <property type="entry name" value="CoaB-like_sf"/>
</dbReference>
<dbReference type="UniPathway" id="UPA00241">
    <property type="reaction ID" value="UER00353"/>
</dbReference>
<dbReference type="GO" id="GO:0010181">
    <property type="term" value="F:FMN binding"/>
    <property type="evidence" value="ECO:0007669"/>
    <property type="project" value="UniProtKB-UniRule"/>
</dbReference>
<sequence length="394" mass="42645">MPPRVLLGITGGIAAYKSASLASSLTKCGYDVRTVMTEAACEFITPTTLKSLTGNPVKKNIFSPPADSTINHIELAEGIDIGIVAPASADFLARLAAGQGDDLLSTTMLALNSPVILAPTMNVNMYEKDVVQDNIDILADRGYQIAVPETGRLACGTEGKGRMPEPEDLVRSIKKELVPGDLAGYKFLITAGPTREPLDEVRFLSNHSSGRMGYKAAERAIYRGAEVTLVSGPTDLEAPAGCSNYSVEKAEEMHEICSQVFPDMDAAILAAAVSDFKPANFISGKIKKNDRPGLELSLEPNPDILNSLREMKKPGQKIIGFAAEAENILVRGRDKYEKKAPDMLFVNDISAKNTGFKSENNEGYLIGQNFEEKITERSKAMIADILLDRIKELF</sequence>
<evidence type="ECO:0000313" key="7">
    <source>
        <dbReference type="EMBL" id="SDL37683.1"/>
    </source>
</evidence>
<feature type="domain" description="DNA/pantothenate metabolism flavoprotein C-terminal" evidence="6">
    <location>
        <begin position="182"/>
        <end position="392"/>
    </location>
</feature>
<reference evidence="7 8" key="1">
    <citation type="submission" date="2016-10" db="EMBL/GenBank/DDBJ databases">
        <authorList>
            <person name="de Groot N.N."/>
        </authorList>
    </citation>
    <scope>NUCLEOTIDE SEQUENCE [LARGE SCALE GENOMIC DNA]</scope>
    <source>
        <strain evidence="7 8">SLAS-1</strain>
    </source>
</reference>
<feature type="binding site" evidence="3">
    <location>
        <position position="275"/>
    </location>
    <ligand>
        <name>CTP</name>
        <dbReference type="ChEBI" id="CHEBI:37563"/>
    </ligand>
</feature>
<keyword evidence="2 3" id="KW-0456">Lyase</keyword>
<dbReference type="InterPro" id="IPR005252">
    <property type="entry name" value="CoaBC"/>
</dbReference>
<feature type="binding site" evidence="3">
    <location>
        <position position="321"/>
    </location>
    <ligand>
        <name>CTP</name>
        <dbReference type="ChEBI" id="CHEBI:37563"/>
    </ligand>
</feature>
<keyword evidence="3" id="KW-0460">Magnesium</keyword>
<comment type="catalytic activity">
    <reaction evidence="3 4">
        <text>(R)-4'-phosphopantothenate + L-cysteine + CTP = N-[(R)-4-phosphopantothenoyl]-L-cysteine + CMP + diphosphate + H(+)</text>
        <dbReference type="Rhea" id="RHEA:19397"/>
        <dbReference type="ChEBI" id="CHEBI:10986"/>
        <dbReference type="ChEBI" id="CHEBI:15378"/>
        <dbReference type="ChEBI" id="CHEBI:33019"/>
        <dbReference type="ChEBI" id="CHEBI:35235"/>
        <dbReference type="ChEBI" id="CHEBI:37563"/>
        <dbReference type="ChEBI" id="CHEBI:59458"/>
        <dbReference type="ChEBI" id="CHEBI:60377"/>
        <dbReference type="EC" id="6.3.2.5"/>
    </reaction>
</comment>
<keyword evidence="3" id="KW-0479">Metal-binding</keyword>
<dbReference type="AlphaFoldDB" id="A0A1G9JKR8"/>
<keyword evidence="3 4" id="KW-0436">Ligase</keyword>
<dbReference type="InterPro" id="IPR036551">
    <property type="entry name" value="Flavin_trans-like"/>
</dbReference>
<dbReference type="Gene3D" id="3.40.50.10300">
    <property type="entry name" value="CoaB-like"/>
    <property type="match status" value="1"/>
</dbReference>
<comment type="cofactor">
    <cofactor evidence="3">
        <name>FMN</name>
        <dbReference type="ChEBI" id="CHEBI:58210"/>
    </cofactor>
    <text evidence="3">Binds 1 FMN per subunit.</text>
</comment>
<dbReference type="GO" id="GO:0046872">
    <property type="term" value="F:metal ion binding"/>
    <property type="evidence" value="ECO:0007669"/>
    <property type="project" value="UniProtKB-KW"/>
</dbReference>
<dbReference type="EC" id="6.3.2.5" evidence="3"/>
<dbReference type="EC" id="4.1.1.36" evidence="3"/>
<gene>
    <name evidence="3" type="primary">coaBC</name>
    <name evidence="7" type="ORF">SAMN04488692_10414</name>
</gene>
<feature type="active site" description="Proton donor" evidence="3">
    <location>
        <position position="155"/>
    </location>
</feature>
<organism evidence="7 8">
    <name type="scientific">Halarsenatibacter silvermanii</name>
    <dbReference type="NCBI Taxonomy" id="321763"/>
    <lineage>
        <taxon>Bacteria</taxon>
        <taxon>Bacillati</taxon>
        <taxon>Bacillota</taxon>
        <taxon>Clostridia</taxon>
        <taxon>Halanaerobiales</taxon>
        <taxon>Halarsenatibacteraceae</taxon>
        <taxon>Halarsenatibacter</taxon>
    </lineage>
</organism>
<dbReference type="Pfam" id="PF04127">
    <property type="entry name" value="DFP"/>
    <property type="match status" value="1"/>
</dbReference>
<dbReference type="HAMAP" id="MF_02225">
    <property type="entry name" value="CoaBC"/>
    <property type="match status" value="1"/>
</dbReference>
<feature type="binding site" evidence="3">
    <location>
        <position position="285"/>
    </location>
    <ligand>
        <name>CTP</name>
        <dbReference type="ChEBI" id="CHEBI:37563"/>
    </ligand>
</feature>
<dbReference type="PANTHER" id="PTHR14359">
    <property type="entry name" value="HOMO-OLIGOMERIC FLAVIN CONTAINING CYS DECARBOXYLASE FAMILY"/>
    <property type="match status" value="1"/>
</dbReference>
<keyword evidence="3 4" id="KW-0288">FMN</keyword>
<feature type="domain" description="Flavoprotein" evidence="5">
    <location>
        <begin position="4"/>
        <end position="175"/>
    </location>
</feature>
<dbReference type="InterPro" id="IPR007085">
    <property type="entry name" value="DNA/pantothenate-metab_flavo_C"/>
</dbReference>
<evidence type="ECO:0000313" key="8">
    <source>
        <dbReference type="Proteomes" id="UP000199476"/>
    </source>
</evidence>
<dbReference type="SUPFAM" id="SSF102645">
    <property type="entry name" value="CoaB-like"/>
    <property type="match status" value="1"/>
</dbReference>
<protein>
    <recommendedName>
        <fullName evidence="3">Coenzyme A biosynthesis bifunctional protein CoaBC</fullName>
    </recommendedName>
    <alternativeName>
        <fullName evidence="3">DNA/pantothenate metabolism flavoprotein</fullName>
    </alternativeName>
    <alternativeName>
        <fullName evidence="3">Phosphopantothenoylcysteine synthetase/decarboxylase</fullName>
        <shortName evidence="3">PPCS-PPCDC</shortName>
    </alternativeName>
    <domain>
        <recommendedName>
            <fullName evidence="3">Phosphopantothenoylcysteine decarboxylase</fullName>
            <shortName evidence="3">PPC decarboxylase</shortName>
            <shortName evidence="3">PPC-DC</shortName>
            <ecNumber evidence="3">4.1.1.36</ecNumber>
        </recommendedName>
        <alternativeName>
            <fullName evidence="3">CoaC</fullName>
        </alternativeName>
    </domain>
    <domain>
        <recommendedName>
            <fullName evidence="3">Phosphopantothenate--cysteine ligase</fullName>
            <ecNumber evidence="3">6.3.2.5</ecNumber>
        </recommendedName>
        <alternativeName>
            <fullName evidence="3">CoaB</fullName>
        </alternativeName>
        <alternativeName>
            <fullName evidence="3">Phosphopantothenoylcysteine synthetase</fullName>
            <shortName evidence="3">PPC synthetase</shortName>
            <shortName evidence="3">PPC-S</shortName>
        </alternativeName>
    </domain>
</protein>
<comment type="function">
    <text evidence="3">Catalyzes two sequential steps in the biosynthesis of coenzyme A. In the first step cysteine is conjugated to 4'-phosphopantothenate to form 4-phosphopantothenoylcysteine. In the second step the latter compound is decarboxylated to form 4'-phosphopantotheine.</text>
</comment>
<evidence type="ECO:0000256" key="3">
    <source>
        <dbReference type="HAMAP-Rule" id="MF_02225"/>
    </source>
</evidence>
<evidence type="ECO:0000256" key="2">
    <source>
        <dbReference type="ARBA" id="ARBA00023239"/>
    </source>
</evidence>
<dbReference type="OrthoDB" id="9802554at2"/>
<comment type="cofactor">
    <cofactor evidence="3">
        <name>Mg(2+)</name>
        <dbReference type="ChEBI" id="CHEBI:18420"/>
    </cofactor>
</comment>
<dbReference type="Gene3D" id="3.40.50.1950">
    <property type="entry name" value="Flavin prenyltransferase-like"/>
    <property type="match status" value="1"/>
</dbReference>
<comment type="pathway">
    <text evidence="3 4">Cofactor biosynthesis; coenzyme A biosynthesis; CoA from (R)-pantothenate: step 3/5.</text>
</comment>
<feature type="binding site" evidence="3">
    <location>
        <position position="335"/>
    </location>
    <ligand>
        <name>CTP</name>
        <dbReference type="ChEBI" id="CHEBI:37563"/>
    </ligand>
</feature>
<dbReference type="Proteomes" id="UP000199476">
    <property type="component" value="Unassembled WGS sequence"/>
</dbReference>
<dbReference type="InterPro" id="IPR003382">
    <property type="entry name" value="Flavoprotein"/>
</dbReference>
<dbReference type="GO" id="GO:0004633">
    <property type="term" value="F:phosphopantothenoylcysteine decarboxylase activity"/>
    <property type="evidence" value="ECO:0007669"/>
    <property type="project" value="UniProtKB-UniRule"/>
</dbReference>
<comment type="similarity">
    <text evidence="3 4">In the N-terminal section; belongs to the HFCD (homo-oligomeric flavin containing Cys decarboxylase) superfamily.</text>
</comment>
<feature type="binding site" evidence="3">
    <location>
        <position position="339"/>
    </location>
    <ligand>
        <name>CTP</name>
        <dbReference type="ChEBI" id="CHEBI:37563"/>
    </ligand>
</feature>
<evidence type="ECO:0000259" key="6">
    <source>
        <dbReference type="Pfam" id="PF04127"/>
    </source>
</evidence>
<comment type="caution">
    <text evidence="3">Lacks conserved residue(s) required for the propagation of feature annotation.</text>
</comment>
<dbReference type="GO" id="GO:0071513">
    <property type="term" value="C:phosphopantothenoylcysteine decarboxylase complex"/>
    <property type="evidence" value="ECO:0007669"/>
    <property type="project" value="TreeGrafter"/>
</dbReference>